<dbReference type="Pfam" id="PF26488">
    <property type="entry name" value="DUF8158"/>
    <property type="match status" value="1"/>
</dbReference>
<organism evidence="2 3">
    <name type="scientific">Haloferax sulfurifontis ATCC BAA-897</name>
    <dbReference type="NCBI Taxonomy" id="662480"/>
    <lineage>
        <taxon>Archaea</taxon>
        <taxon>Methanobacteriati</taxon>
        <taxon>Methanobacteriota</taxon>
        <taxon>Stenosarchaea group</taxon>
        <taxon>Halobacteria</taxon>
        <taxon>Halobacteriales</taxon>
        <taxon>Haloferacaceae</taxon>
        <taxon>Haloferax</taxon>
    </lineage>
</organism>
<dbReference type="AlphaFoldDB" id="M0HX81"/>
<accession>M0HX81</accession>
<reference evidence="2 3" key="1">
    <citation type="journal article" date="2014" name="PLoS Genet.">
        <title>Phylogenetically driven sequencing of extremely halophilic archaea reveals strategies for static and dynamic osmo-response.</title>
        <authorList>
            <person name="Becker E.A."/>
            <person name="Seitzer P.M."/>
            <person name="Tritt A."/>
            <person name="Larsen D."/>
            <person name="Krusor M."/>
            <person name="Yao A.I."/>
            <person name="Wu D."/>
            <person name="Madern D."/>
            <person name="Eisen J.A."/>
            <person name="Darling A.E."/>
            <person name="Facciotti M.T."/>
        </authorList>
    </citation>
    <scope>NUCLEOTIDE SEQUENCE [LARGE SCALE GENOMIC DNA]</scope>
    <source>
        <strain evidence="2 3">ATCC BAA-897</strain>
    </source>
</reference>
<dbReference type="InterPro" id="IPR058471">
    <property type="entry name" value="DUF8158"/>
</dbReference>
<comment type="caution">
    <text evidence="2">The sequence shown here is derived from an EMBL/GenBank/DDBJ whole genome shotgun (WGS) entry which is preliminary data.</text>
</comment>
<evidence type="ECO:0000313" key="3">
    <source>
        <dbReference type="Proteomes" id="UP000011508"/>
    </source>
</evidence>
<gene>
    <name evidence="2" type="ORF">C441_19127</name>
</gene>
<dbReference type="RefSeq" id="WP_007276512.1">
    <property type="nucleotide sequence ID" value="NZ_AOLM01000029.1"/>
</dbReference>
<proteinExistence type="predicted"/>
<name>M0HX81_9EURY</name>
<dbReference type="OrthoDB" id="191541at2157"/>
<dbReference type="EMBL" id="AOLM01000029">
    <property type="protein sequence ID" value="ELZ88333.1"/>
    <property type="molecule type" value="Genomic_DNA"/>
</dbReference>
<feature type="domain" description="DUF8158" evidence="1">
    <location>
        <begin position="1"/>
        <end position="108"/>
    </location>
</feature>
<evidence type="ECO:0000259" key="1">
    <source>
        <dbReference type="Pfam" id="PF26488"/>
    </source>
</evidence>
<keyword evidence="3" id="KW-1185">Reference proteome</keyword>
<dbReference type="Proteomes" id="UP000011508">
    <property type="component" value="Unassembled WGS sequence"/>
</dbReference>
<protein>
    <recommendedName>
        <fullName evidence="1">DUF8158 domain-containing protein</fullName>
    </recommendedName>
</protein>
<evidence type="ECO:0000313" key="2">
    <source>
        <dbReference type="EMBL" id="ELZ88333.1"/>
    </source>
</evidence>
<sequence>MTETDAPYPVNEATGNPAHSSFEDVWCLMRARGHSSHANQQDAHFDEMMTDVLARYDEGTIRAVAHRILVELSPFRTATIDLDVETVDGVRVGTIAVGTLRELHDSTDTAASTCSLPKLATRQCLRQDIMWDLMGGL</sequence>